<organism evidence="13 14">
    <name type="scientific">Thiohalorhabdus denitrificans</name>
    <dbReference type="NCBI Taxonomy" id="381306"/>
    <lineage>
        <taxon>Bacteria</taxon>
        <taxon>Pseudomonadati</taxon>
        <taxon>Pseudomonadota</taxon>
        <taxon>Gammaproteobacteria</taxon>
        <taxon>Thiohalorhabdales</taxon>
        <taxon>Thiohalorhabdaceae</taxon>
        <taxon>Thiohalorhabdus</taxon>
    </lineage>
</organism>
<evidence type="ECO:0000259" key="11">
    <source>
        <dbReference type="Pfam" id="PF01545"/>
    </source>
</evidence>
<evidence type="ECO:0000256" key="2">
    <source>
        <dbReference type="ARBA" id="ARBA00008873"/>
    </source>
</evidence>
<dbReference type="Pfam" id="PF01545">
    <property type="entry name" value="Cation_efflux"/>
    <property type="match status" value="1"/>
</dbReference>
<evidence type="ECO:0000256" key="4">
    <source>
        <dbReference type="ARBA" id="ARBA00022692"/>
    </source>
</evidence>
<evidence type="ECO:0000256" key="1">
    <source>
        <dbReference type="ARBA" id="ARBA00004141"/>
    </source>
</evidence>
<comment type="subcellular location">
    <subcellularLocation>
        <location evidence="1">Membrane</location>
        <topology evidence="1">Multi-pass membrane protein</topology>
    </subcellularLocation>
</comment>
<feature type="transmembrane region" description="Helical" evidence="10">
    <location>
        <begin position="48"/>
        <end position="69"/>
    </location>
</feature>
<dbReference type="InterPro" id="IPR058533">
    <property type="entry name" value="Cation_efflux_TM"/>
</dbReference>
<keyword evidence="5" id="KW-0862">Zinc</keyword>
<dbReference type="Pfam" id="PF16916">
    <property type="entry name" value="ZT_dimer"/>
    <property type="match status" value="1"/>
</dbReference>
<dbReference type="NCBIfam" id="TIGR01297">
    <property type="entry name" value="CDF"/>
    <property type="match status" value="1"/>
</dbReference>
<evidence type="ECO:0000313" key="13">
    <source>
        <dbReference type="EMBL" id="SCY51333.1"/>
    </source>
</evidence>
<reference evidence="14" key="1">
    <citation type="submission" date="2016-10" db="EMBL/GenBank/DDBJ databases">
        <authorList>
            <person name="Varghese N."/>
        </authorList>
    </citation>
    <scope>NUCLEOTIDE SEQUENCE [LARGE SCALE GENOMIC DNA]</scope>
    <source>
        <strain evidence="14">HL 19</strain>
    </source>
</reference>
<dbReference type="AlphaFoldDB" id="A0A0P9GKB1"/>
<feature type="domain" description="Cation efflux protein cytoplasmic" evidence="12">
    <location>
        <begin position="215"/>
        <end position="289"/>
    </location>
</feature>
<comment type="similarity">
    <text evidence="2">Belongs to the cation diffusion facilitator (CDF) transporter (TC 2.A.4) family. SLC30A subfamily.</text>
</comment>
<dbReference type="InterPro" id="IPR027470">
    <property type="entry name" value="Cation_efflux_CTD"/>
</dbReference>
<keyword evidence="4 10" id="KW-0812">Transmembrane</keyword>
<evidence type="ECO:0000256" key="10">
    <source>
        <dbReference type="SAM" id="Phobius"/>
    </source>
</evidence>
<proteinExistence type="inferred from homology"/>
<keyword evidence="7" id="KW-0406">Ion transport</keyword>
<feature type="transmembrane region" description="Helical" evidence="10">
    <location>
        <begin position="89"/>
        <end position="111"/>
    </location>
</feature>
<dbReference type="InterPro" id="IPR002524">
    <property type="entry name" value="Cation_efflux"/>
</dbReference>
<dbReference type="InterPro" id="IPR036837">
    <property type="entry name" value="Cation_efflux_CTD_sf"/>
</dbReference>
<dbReference type="GO" id="GO:0005385">
    <property type="term" value="F:zinc ion transmembrane transporter activity"/>
    <property type="evidence" value="ECO:0007669"/>
    <property type="project" value="TreeGrafter"/>
</dbReference>
<evidence type="ECO:0000256" key="8">
    <source>
        <dbReference type="ARBA" id="ARBA00023136"/>
    </source>
</evidence>
<evidence type="ECO:0000256" key="3">
    <source>
        <dbReference type="ARBA" id="ARBA00022448"/>
    </source>
</evidence>
<gene>
    <name evidence="13" type="ORF">SAMN05661077_2364</name>
</gene>
<feature type="domain" description="Cation efflux protein transmembrane" evidence="11">
    <location>
        <begin position="25"/>
        <end position="211"/>
    </location>
</feature>
<sequence length="310" mass="32549">MATHHHDHNHGHGHAPANGRLLRWALALTLGFAAVEAVGGWLSGSLALLGDAGHMLTDSVSLGLAALAARVAQRPPSARHSYGLGRIEVLAALVNGAFMLAVVAGIAVAALDRFANPREVAGGTVLVVAALGLVVNLGAAWLLHGGEGLNVRGALLHVMGDLLGSVAAIASGAVILLTGWTPIDPILSLVICVLILFASFNLLREGVHVLMEGVPPHLDLPEVGRTLAEVEGVHSVHDLHIWVPDSGMTALSAHVVVEDLKDWEVLLDRLHDVLRAEFGIEHATLQPEPLHKPLHPMPFEEAPHRGPSAE</sequence>
<dbReference type="Gene3D" id="1.20.1510.10">
    <property type="entry name" value="Cation efflux protein transmembrane domain"/>
    <property type="match status" value="1"/>
</dbReference>
<evidence type="ECO:0000256" key="6">
    <source>
        <dbReference type="ARBA" id="ARBA00022989"/>
    </source>
</evidence>
<keyword evidence="5" id="KW-0864">Zinc transport</keyword>
<keyword evidence="14" id="KW-1185">Reference proteome</keyword>
<evidence type="ECO:0000256" key="9">
    <source>
        <dbReference type="SAM" id="MobiDB-lite"/>
    </source>
</evidence>
<protein>
    <submittedName>
        <fullName evidence="13">Cobalt-zinc-cadmium efflux system protein</fullName>
    </submittedName>
</protein>
<dbReference type="InterPro" id="IPR050681">
    <property type="entry name" value="CDF/SLC30A"/>
</dbReference>
<dbReference type="OrthoDB" id="9809646at2"/>
<keyword evidence="8 10" id="KW-0472">Membrane</keyword>
<feature type="transmembrane region" description="Helical" evidence="10">
    <location>
        <begin position="21"/>
        <end position="42"/>
    </location>
</feature>
<feature type="region of interest" description="Disordered" evidence="9">
    <location>
        <begin position="289"/>
        <end position="310"/>
    </location>
</feature>
<dbReference type="STRING" id="381306.AN478_05080"/>
<evidence type="ECO:0000256" key="7">
    <source>
        <dbReference type="ARBA" id="ARBA00023065"/>
    </source>
</evidence>
<evidence type="ECO:0000259" key="12">
    <source>
        <dbReference type="Pfam" id="PF16916"/>
    </source>
</evidence>
<accession>A0A0P9GKB1</accession>
<dbReference type="PANTHER" id="PTHR11562:SF17">
    <property type="entry name" value="RE54080P-RELATED"/>
    <property type="match status" value="1"/>
</dbReference>
<feature type="transmembrane region" description="Helical" evidence="10">
    <location>
        <begin position="155"/>
        <end position="180"/>
    </location>
</feature>
<feature type="transmembrane region" description="Helical" evidence="10">
    <location>
        <begin position="123"/>
        <end position="143"/>
    </location>
</feature>
<dbReference type="SUPFAM" id="SSF161111">
    <property type="entry name" value="Cation efflux protein transmembrane domain-like"/>
    <property type="match status" value="1"/>
</dbReference>
<dbReference type="PATRIC" id="fig|381306.5.peg.2206"/>
<dbReference type="SUPFAM" id="SSF160240">
    <property type="entry name" value="Cation efflux protein cytoplasmic domain-like"/>
    <property type="match status" value="1"/>
</dbReference>
<dbReference type="GO" id="GO:0005886">
    <property type="term" value="C:plasma membrane"/>
    <property type="evidence" value="ECO:0007669"/>
    <property type="project" value="TreeGrafter"/>
</dbReference>
<name>A0A0P9GKB1_9GAMM</name>
<keyword evidence="3" id="KW-0813">Transport</keyword>
<dbReference type="RefSeq" id="WP_054965543.1">
    <property type="nucleotide sequence ID" value="NZ_FMUN01000006.1"/>
</dbReference>
<keyword evidence="6 10" id="KW-1133">Transmembrane helix</keyword>
<evidence type="ECO:0000313" key="14">
    <source>
        <dbReference type="Proteomes" id="UP000183104"/>
    </source>
</evidence>
<evidence type="ECO:0000256" key="5">
    <source>
        <dbReference type="ARBA" id="ARBA00022906"/>
    </source>
</evidence>
<dbReference type="PANTHER" id="PTHR11562">
    <property type="entry name" value="CATION EFFLUX PROTEIN/ ZINC TRANSPORTER"/>
    <property type="match status" value="1"/>
</dbReference>
<dbReference type="EMBL" id="FMUN01000006">
    <property type="protein sequence ID" value="SCY51333.1"/>
    <property type="molecule type" value="Genomic_DNA"/>
</dbReference>
<feature type="transmembrane region" description="Helical" evidence="10">
    <location>
        <begin position="186"/>
        <end position="203"/>
    </location>
</feature>
<dbReference type="Proteomes" id="UP000183104">
    <property type="component" value="Unassembled WGS sequence"/>
</dbReference>
<dbReference type="InterPro" id="IPR027469">
    <property type="entry name" value="Cation_efflux_TMD_sf"/>
</dbReference>